<dbReference type="InterPro" id="IPR042099">
    <property type="entry name" value="ANL_N_sf"/>
</dbReference>
<evidence type="ECO:0000259" key="1">
    <source>
        <dbReference type="Pfam" id="PF00501"/>
    </source>
</evidence>
<dbReference type="OrthoDB" id="10253869at2759"/>
<evidence type="ECO:0000313" key="3">
    <source>
        <dbReference type="Proteomes" id="UP000664859"/>
    </source>
</evidence>
<keyword evidence="3" id="KW-1185">Reference proteome</keyword>
<accession>A0A836CAD5</accession>
<dbReference type="Proteomes" id="UP000664859">
    <property type="component" value="Unassembled WGS sequence"/>
</dbReference>
<dbReference type="NCBIfam" id="NF002937">
    <property type="entry name" value="PRK03584.1"/>
    <property type="match status" value="1"/>
</dbReference>
<gene>
    <name evidence="2" type="ORF">JKP88DRAFT_270419</name>
</gene>
<dbReference type="Gene3D" id="3.30.300.30">
    <property type="match status" value="1"/>
</dbReference>
<dbReference type="Pfam" id="PF00501">
    <property type="entry name" value="AMP-binding"/>
    <property type="match status" value="1"/>
</dbReference>
<dbReference type="InterPro" id="IPR000873">
    <property type="entry name" value="AMP-dep_synth/lig_dom"/>
</dbReference>
<reference evidence="2" key="1">
    <citation type="submission" date="2021-02" db="EMBL/GenBank/DDBJ databases">
        <title>First Annotated Genome of the Yellow-green Alga Tribonema minus.</title>
        <authorList>
            <person name="Mahan K.M."/>
        </authorList>
    </citation>
    <scope>NUCLEOTIDE SEQUENCE</scope>
    <source>
        <strain evidence="2">UTEX B ZZ1240</strain>
    </source>
</reference>
<comment type="caution">
    <text evidence="2">The sequence shown here is derived from an EMBL/GenBank/DDBJ whole genome shotgun (WGS) entry which is preliminary data.</text>
</comment>
<dbReference type="Gene3D" id="3.40.50.12780">
    <property type="entry name" value="N-terminal domain of ligase-like"/>
    <property type="match status" value="2"/>
</dbReference>
<dbReference type="InterPro" id="IPR045851">
    <property type="entry name" value="AMP-bd_C_sf"/>
</dbReference>
<dbReference type="PANTHER" id="PTHR42921">
    <property type="entry name" value="ACETOACETYL-COA SYNTHETASE"/>
    <property type="match status" value="1"/>
</dbReference>
<dbReference type="PANTHER" id="PTHR42921:SF1">
    <property type="entry name" value="ACETOACETYL-COA SYNTHETASE"/>
    <property type="match status" value="1"/>
</dbReference>
<name>A0A836CAD5_9STRA</name>
<proteinExistence type="predicted"/>
<feature type="domain" description="AMP-dependent synthetase/ligase" evidence="1">
    <location>
        <begin position="160"/>
        <end position="547"/>
    </location>
</feature>
<evidence type="ECO:0000313" key="2">
    <source>
        <dbReference type="EMBL" id="KAG5179035.1"/>
    </source>
</evidence>
<dbReference type="InterPro" id="IPR020845">
    <property type="entry name" value="AMP-binding_CS"/>
</dbReference>
<dbReference type="PROSITE" id="PS00455">
    <property type="entry name" value="AMP_BINDING"/>
    <property type="match status" value="1"/>
</dbReference>
<dbReference type="EMBL" id="JAFCMP010000501">
    <property type="protein sequence ID" value="KAG5179035.1"/>
    <property type="molecule type" value="Genomic_DNA"/>
</dbReference>
<protein>
    <submittedName>
        <fullName evidence="2">Acetoacetyl-CoA synthase</fullName>
    </submittedName>
</protein>
<dbReference type="SUPFAM" id="SSF56801">
    <property type="entry name" value="Acetyl-CoA synthetase-like"/>
    <property type="match status" value="1"/>
</dbReference>
<organism evidence="2 3">
    <name type="scientific">Tribonema minus</name>
    <dbReference type="NCBI Taxonomy" id="303371"/>
    <lineage>
        <taxon>Eukaryota</taxon>
        <taxon>Sar</taxon>
        <taxon>Stramenopiles</taxon>
        <taxon>Ochrophyta</taxon>
        <taxon>PX clade</taxon>
        <taxon>Xanthophyceae</taxon>
        <taxon>Tribonematales</taxon>
        <taxon>Tribonemataceae</taxon>
        <taxon>Tribonema</taxon>
    </lineage>
</organism>
<dbReference type="AlphaFoldDB" id="A0A836CAD5"/>
<dbReference type="GO" id="GO:0030729">
    <property type="term" value="F:acetoacetate-CoA ligase activity"/>
    <property type="evidence" value="ECO:0007669"/>
    <property type="project" value="TreeGrafter"/>
</dbReference>
<sequence length="734" mass="78470">MVAFSRRICGGDPDCRQLPPTATQRVPALLQDLSKWEDLHAWSVHSTGPFWSAVADYCGVRWADKGTGRAYIPPPAGSMRGATWFEGSRLNFAENLMPRADDDRAQRTLEAPHAIAEYHFPPTCHEAKRMHLSPPPLRIHSLSLHSSIMPPLPLLHPPPLANQVALCAHGLRKAGVRAGDCVAGVVANSAEALVCMLAATSMGAVWSSCSPDFGVAGVVDRLGQVNPKVSNCVELLVVAPLRIHVVLRSVDGATPESCCSHACRSAPPAADIKVTNATEDWRPSSAARSATSYADFVSAGGPPPPLQFAPLPFDHPVYIMFSSGTTGLPKCMVHGAGGTLLHQKKELMLHCDMHAGDRMLFYTTTGWMMWNWLAAGLSVEGASIVTYDGSPAYPDISALWSAASLHKVTHLGASPKYFGACMAAGLAPIDSLALLTQGLPTQGAQGGSGLANAKDDLSALRVLLSTGSPLLPSHYKWVYSSVKRDVFLASISGGTDIIGCFMLGNPNLPVHAGEIQCAGLGMDVCAYDDGARRGVVGAKGELVCRTPFPSMPTRFLNDPQGLKYRDAYFAQGEDMWRHGDFIEVNERGGVVVHGRSDATLNPGGVRIGTAEIYRQVETLPAIADSLAIGRRTSAGDVDVVLFVKMADGHVLDEDMVKLIKTTIRARLTPRHVPRDVVRVADVPYTRSGKKVEVAVTRAVHGEKVTNVSALVNPECLDEYRQLGVQWGTAAGSKL</sequence>